<dbReference type="InterPro" id="IPR055392">
    <property type="entry name" value="BROMI_C"/>
</dbReference>
<dbReference type="CTD" id="6757016"/>
<evidence type="ECO:0000313" key="5">
    <source>
        <dbReference type="EMBL" id="EDV21655.1"/>
    </source>
</evidence>
<dbReference type="GeneID" id="6757016"/>
<proteinExistence type="predicted"/>
<evidence type="ECO:0000259" key="4">
    <source>
        <dbReference type="Pfam" id="PF23440"/>
    </source>
</evidence>
<evidence type="ECO:0000256" key="1">
    <source>
        <dbReference type="SAM" id="MobiDB-lite"/>
    </source>
</evidence>
<feature type="compositionally biased region" description="Basic and acidic residues" evidence="1">
    <location>
        <begin position="16"/>
        <end position="25"/>
    </location>
</feature>
<dbReference type="STRING" id="10228.B3S6N6"/>
<feature type="domain" description="BROMI N-terminal" evidence="3">
    <location>
        <begin position="34"/>
        <end position="144"/>
    </location>
</feature>
<dbReference type="PANTHER" id="PTHR13465">
    <property type="entry name" value="UPF0183 PROTEIN"/>
    <property type="match status" value="1"/>
</dbReference>
<keyword evidence="6" id="KW-1185">Reference proteome</keyword>
<feature type="domain" description="BROMI middle region" evidence="2">
    <location>
        <begin position="192"/>
        <end position="375"/>
    </location>
</feature>
<evidence type="ECO:0000259" key="2">
    <source>
        <dbReference type="Pfam" id="PF14961"/>
    </source>
</evidence>
<accession>B3S6N6</accession>
<feature type="domain" description="BROMI middle region" evidence="2">
    <location>
        <begin position="409"/>
        <end position="782"/>
    </location>
</feature>
<dbReference type="GO" id="GO:1905515">
    <property type="term" value="P:non-motile cilium assembly"/>
    <property type="evidence" value="ECO:0000318"/>
    <property type="project" value="GO_Central"/>
</dbReference>
<protein>
    <recommendedName>
        <fullName evidence="7">Protein broad-minded</fullName>
    </recommendedName>
</protein>
<dbReference type="InterPro" id="IPR055391">
    <property type="entry name" value="BROMI_N"/>
</dbReference>
<dbReference type="Pfam" id="PF23431">
    <property type="entry name" value="BROMI_N"/>
    <property type="match status" value="1"/>
</dbReference>
<dbReference type="InParanoid" id="B3S6N6"/>
<evidence type="ECO:0000313" key="6">
    <source>
        <dbReference type="Proteomes" id="UP000009022"/>
    </source>
</evidence>
<dbReference type="FunCoup" id="B3S6N6">
    <property type="interactions" value="592"/>
</dbReference>
<dbReference type="Proteomes" id="UP000009022">
    <property type="component" value="Unassembled WGS sequence"/>
</dbReference>
<dbReference type="AlphaFoldDB" id="B3S6N6"/>
<dbReference type="OMA" id="ECVTFMS"/>
<dbReference type="Pfam" id="PF14961">
    <property type="entry name" value="BROMI"/>
    <property type="match status" value="2"/>
</dbReference>
<dbReference type="KEGG" id="tad:TRIADDRAFT_59870"/>
<sequence>MATADKTDPIVNKEQSSIHKDGEIPSEDLRRGIEQLVERLTVIMNETRSISATEDILLNLESTDENFHKYELVKLLRRKIETQLGPLIDDELDRISLSKEAQQDHISNLCNKILSSQEFSNFSHSLHYEIKTIIDDLVQNYHDDIHYHTNQMEGIKTKSGIIKDEIIFLNSSSEDDSEYSSTEDFFFTSQKKLNSIAKNLGKENTKEDRLRAVRALSNMPESDIISGDFWSILFENLTTILSDDDREIAESGLCFLESVLSSSDYLLTTHIYSTLVNYLQSFFADPDNKKYSQEVFDINQTQFNHLLKGMRLMNLFLRDMAPYLVRYSEKFIVTIIESTLKLMNISTSTVQIGSIKVTPMYLIGLIDPNAIWLDRITIVLAISKCFRVINDFDQEIIIANTKEESDQMAQGGRQLFPIQLPNIDDFNVEDLLVYMIKLMMAFSKTSISIEDKLNPASVVLRILRRLIANTITCQQCICKERLINVLLSPITSILETGNDMKGFIDNTFVYVIEILMALSASSLGFEFLINWKVPIRILVQFTKELLKPDKSAQKWPAKYVVKIMTFFRHLYQTCIGFSLLEELDSHDTLLNFPFKVKDLSSTATSSSNLDSQLVHWDSRLLWQLIDCITYYAMTPKGVLKLESHDALVDCVNHIYYICYQDIQILEHEKLPYYIILTNITSTPPGINALLKTDYMKYLASDIWSAFDAQRPDDFFIIPQTFLYLPGDPMDKKTYDVFIAIIRLLSSFPAVYEILLKETLSREKSLIPVETLEDIIQQMILIDIEEQTFAECDYSQWHLFGLRDEFIADVHSIERNRILVRISSIGGPTERHLPTRDISNPEDLPPQFSCLPLPSYYLPDMQNQKSSVATEIIEVIRSQEELSSEDWLRNCKDAFYRLITLEPEKLVGAGLSDLLCAVCVVSEKQEVYLPKIATTDSDLSRTQAFDRTNDMISKGIYLVINYGQRLHLLENTPNNYSNLSSLYHRFYNHLKVDSSNKYTGFDWFAATVYLMLRGNSDLTWDFLCRFSTTLSSLFLWMPRVYAGVTSSPLLDSEIHPTFSIICHEIDRVLQICQHWLRQMFWNFLDWQEICYYLSICIILGADYQYIHPAESFKHSIVANTAMISPLNVMADECICLGILLYIDTSSSSR</sequence>
<dbReference type="eggNOG" id="ENOG502QR93">
    <property type="taxonomic scope" value="Eukaryota"/>
</dbReference>
<feature type="domain" description="BROMI C-terminal Rab TBC-like" evidence="4">
    <location>
        <begin position="802"/>
        <end position="1113"/>
    </location>
</feature>
<dbReference type="RefSeq" id="XP_002115803.1">
    <property type="nucleotide sequence ID" value="XM_002115767.1"/>
</dbReference>
<dbReference type="OrthoDB" id="1668230at2759"/>
<evidence type="ECO:0000259" key="3">
    <source>
        <dbReference type="Pfam" id="PF23431"/>
    </source>
</evidence>
<name>B3S6N6_TRIAD</name>
<dbReference type="InterPro" id="IPR039156">
    <property type="entry name" value="PHAF1/BROMI"/>
</dbReference>
<dbReference type="HOGENOM" id="CLU_260246_0_0_1"/>
<dbReference type="InterPro" id="IPR032735">
    <property type="entry name" value="BROMI_M"/>
</dbReference>
<organism evidence="5 6">
    <name type="scientific">Trichoplax adhaerens</name>
    <name type="common">Trichoplax reptans</name>
    <dbReference type="NCBI Taxonomy" id="10228"/>
    <lineage>
        <taxon>Eukaryota</taxon>
        <taxon>Metazoa</taxon>
        <taxon>Placozoa</taxon>
        <taxon>Uniplacotomia</taxon>
        <taxon>Trichoplacea</taxon>
        <taxon>Trichoplacidae</taxon>
        <taxon>Trichoplax</taxon>
    </lineage>
</organism>
<evidence type="ECO:0008006" key="7">
    <source>
        <dbReference type="Google" id="ProtNLM"/>
    </source>
</evidence>
<reference evidence="5 6" key="1">
    <citation type="journal article" date="2008" name="Nature">
        <title>The Trichoplax genome and the nature of placozoans.</title>
        <authorList>
            <person name="Srivastava M."/>
            <person name="Begovic E."/>
            <person name="Chapman J."/>
            <person name="Putnam N.H."/>
            <person name="Hellsten U."/>
            <person name="Kawashima T."/>
            <person name="Kuo A."/>
            <person name="Mitros T."/>
            <person name="Salamov A."/>
            <person name="Carpenter M.L."/>
            <person name="Signorovitch A.Y."/>
            <person name="Moreno M.A."/>
            <person name="Kamm K."/>
            <person name="Grimwood J."/>
            <person name="Schmutz J."/>
            <person name="Shapiro H."/>
            <person name="Grigoriev I.V."/>
            <person name="Buss L.W."/>
            <person name="Schierwater B."/>
            <person name="Dellaporta S.L."/>
            <person name="Rokhsar D.S."/>
        </authorList>
    </citation>
    <scope>NUCLEOTIDE SEQUENCE [LARGE SCALE GENOMIC DNA]</scope>
    <source>
        <strain evidence="5 6">Grell-BS-1999</strain>
    </source>
</reference>
<dbReference type="EMBL" id="DS985252">
    <property type="protein sequence ID" value="EDV21655.1"/>
    <property type="molecule type" value="Genomic_DNA"/>
</dbReference>
<dbReference type="PANTHER" id="PTHR13465:SF3">
    <property type="entry name" value="PROTEIN BROAD-MINDED"/>
    <property type="match status" value="1"/>
</dbReference>
<gene>
    <name evidence="5" type="ORF">TRIADDRAFT_59870</name>
</gene>
<dbReference type="Pfam" id="PF23440">
    <property type="entry name" value="BROMI_C"/>
    <property type="match status" value="1"/>
</dbReference>
<dbReference type="PhylomeDB" id="B3S6N6"/>
<feature type="region of interest" description="Disordered" evidence="1">
    <location>
        <begin position="1"/>
        <end position="25"/>
    </location>
</feature>